<dbReference type="SUPFAM" id="SSF52047">
    <property type="entry name" value="RNI-like"/>
    <property type="match status" value="1"/>
</dbReference>
<evidence type="ECO:0000313" key="3">
    <source>
        <dbReference type="EMBL" id="EXC73567.1"/>
    </source>
</evidence>
<dbReference type="Proteomes" id="UP000030645">
    <property type="component" value="Unassembled WGS sequence"/>
</dbReference>
<dbReference type="EMBL" id="KE646622">
    <property type="protein sequence ID" value="EXC73567.1"/>
    <property type="molecule type" value="Genomic_DNA"/>
</dbReference>
<keyword evidence="4" id="KW-1185">Reference proteome</keyword>
<sequence>MESTQSILFLISSNKYNQIITSKIRGLLLMIFGNFGIVRIVDLSLGEVIGIIGATIRAHLVGLLDDHAVALNLFNLTFAQQKEAVRTSIFSSRWRKLRKTSLKILDLDTKNCTNIDIEDLDLDDDAVVRWVNQILALYKCTKLEAFPLIRPSLHVDYSHEIDKWICFALSKKVEKLNISVYMYQYAHYLTGEDPYSFPHQLFNEEISNNNHSSLKHICLEYCRLNLPPNFGGFCSLKSLISLLNVQLTKAAMLNISTNCLSLEWLSTESFSSTSKRFKFGSGFYSCPLKHLYISCCDDDL</sequence>
<dbReference type="PANTHER" id="PTHR31639:SF100">
    <property type="entry name" value="OS07G0160500 PROTEIN"/>
    <property type="match status" value="1"/>
</dbReference>
<dbReference type="InterPro" id="IPR055357">
    <property type="entry name" value="LRR_At1g61320_AtMIF1"/>
</dbReference>
<dbReference type="AlphaFoldDB" id="W9SN71"/>
<gene>
    <name evidence="3" type="ORF">L484_000261</name>
    <name evidence="2" type="ORF">L484_026754</name>
</gene>
<proteinExistence type="predicted"/>
<feature type="domain" description="At1g61320/AtMIF1 LRR" evidence="1">
    <location>
        <begin position="156"/>
        <end position="266"/>
    </location>
</feature>
<dbReference type="Pfam" id="PF23622">
    <property type="entry name" value="LRR_At1g61320_AtMIF1"/>
    <property type="match status" value="1"/>
</dbReference>
<dbReference type="EMBL" id="KE346359">
    <property type="protein sequence ID" value="EXC35447.1"/>
    <property type="molecule type" value="Genomic_DNA"/>
</dbReference>
<evidence type="ECO:0000313" key="4">
    <source>
        <dbReference type="Proteomes" id="UP000030645"/>
    </source>
</evidence>
<name>W9SN71_9ROSA</name>
<dbReference type="STRING" id="981085.W9SN71"/>
<protein>
    <recommendedName>
        <fullName evidence="1">At1g61320/AtMIF1 LRR domain-containing protein</fullName>
    </recommendedName>
</protein>
<dbReference type="PANTHER" id="PTHR31639">
    <property type="entry name" value="F-BOX PROTEIN-LIKE"/>
    <property type="match status" value="1"/>
</dbReference>
<accession>W9SN71</accession>
<reference evidence="2" key="2">
    <citation type="submission" date="2013-06" db="EMBL/GenBank/DDBJ databases">
        <title>Draft Genome Sequence of a Mulberry Tree, Morus notabilis C.K. Schn.</title>
        <authorList>
            <person name="He N."/>
            <person name="Zhao S."/>
        </authorList>
    </citation>
    <scope>NUCLEOTIDE SEQUENCE</scope>
</reference>
<evidence type="ECO:0000259" key="1">
    <source>
        <dbReference type="Pfam" id="PF23622"/>
    </source>
</evidence>
<reference evidence="4" key="1">
    <citation type="submission" date="2013-01" db="EMBL/GenBank/DDBJ databases">
        <title>Draft Genome Sequence of a Mulberry Tree, Morus notabilis C.K. Schneid.</title>
        <authorList>
            <person name="He N."/>
            <person name="Zhao S."/>
        </authorList>
    </citation>
    <scope>NUCLEOTIDE SEQUENCE</scope>
</reference>
<evidence type="ECO:0000313" key="2">
    <source>
        <dbReference type="EMBL" id="EXC35447.1"/>
    </source>
</evidence>
<organism evidence="2 4">
    <name type="scientific">Morus notabilis</name>
    <dbReference type="NCBI Taxonomy" id="981085"/>
    <lineage>
        <taxon>Eukaryota</taxon>
        <taxon>Viridiplantae</taxon>
        <taxon>Streptophyta</taxon>
        <taxon>Embryophyta</taxon>
        <taxon>Tracheophyta</taxon>
        <taxon>Spermatophyta</taxon>
        <taxon>Magnoliopsida</taxon>
        <taxon>eudicotyledons</taxon>
        <taxon>Gunneridae</taxon>
        <taxon>Pentapetalae</taxon>
        <taxon>rosids</taxon>
        <taxon>fabids</taxon>
        <taxon>Rosales</taxon>
        <taxon>Moraceae</taxon>
        <taxon>Moreae</taxon>
        <taxon>Morus</taxon>
    </lineage>
</organism>